<dbReference type="InterPro" id="IPR013633">
    <property type="entry name" value="NRDE-2"/>
</dbReference>
<feature type="compositionally biased region" description="Basic residues" evidence="4">
    <location>
        <begin position="96"/>
        <end position="120"/>
    </location>
</feature>
<keyword evidence="3" id="KW-0539">Nucleus</keyword>
<dbReference type="Pfam" id="PF08424">
    <property type="entry name" value="NRDE-2"/>
    <property type="match status" value="1"/>
</dbReference>
<feature type="region of interest" description="Disordered" evidence="4">
    <location>
        <begin position="879"/>
        <end position="906"/>
    </location>
</feature>
<accession>A0A6A7FS99</accession>
<feature type="compositionally biased region" description="Acidic residues" evidence="4">
    <location>
        <begin position="888"/>
        <end position="897"/>
    </location>
</feature>
<sequence length="1611" mass="182441">MSLFPAYPSAAGTDGVGGEDAEILSTAAMAGQDHQSPNIATGHELPAASELNADDRLSTKERDLQQELDLLSSGQESDDAGDAQSLPQQTEEPSKPKHKKDKSAKKHKKKKKKKKKGKRHSSSEKAPSGEKNSSCSRSPKSGVRSSSSLRSSDIGSQTHKVKKLSPFRERSQSPRRDTKQAEEIRKSRSKSLDSRCNRSRSPNSRTERSGSRNSRCKEKGSDVERRDMKSQEPRNRSYSREDSKGREPSSRGKSSSKSHSTKRSRSHDGKQRSKTPDKKHRKSRSPVRQRRSISRDRKRRTSRSSEIHHKRSRSPYRKRRKSRSPERRHGSRANERKRTRSRSLSRTHRRSRSPARKHRRSRSPVRKHRRSRSLDRTHRSKSSDRKYRRSKSPARKHRRSKSPSSRHRSSRSPHKKRRRSRSRSSSKKKSSGRSKRSHGSRDASSQQNNKLIVGASKSGGVFVELGSYALPASVIYVDVVGDKNNFAFAVTHYTQLTRYKAMKPTMGDTTIVKKPKKKTIRYFEKKSRGQLLQNAELCLPLHKVIGDTLDPDYIPASLTYAETLKVSNNNKKKKQAKDKCKKTAFYLDSVDISEMNAPATTDETEYDYWLKLSKDFNEKLSKDTKNVQLWLEFVSFQNRAFVHLFKGNDGKTSKSKPGKSVRALADRKISLLDGGIKSNPHSVELQLHRLGVGEQLWELEQLNREWATLVYNFPNNMMVWHRYVEHHATCSLQFRVVSAVTASSSCCEKLRLMATGVFATHSPPPHPGLCCVDIVVQVCRLWAGSGYRERAVALFQAMLEFNLFQPELPDDVPLQDKLALLEQFWDSRAPRLGEAGNIGWADALCSRQTAQYTDQILEGKFDEEDQIIEAAVAKHPVLAKKAPRTADEAESSDDEAGSNEAGGEGTKTMQELLAAKKQREEEAKLAEQQRQEYDACFSALWLQLESHRESKYWLPDAADPDDCEDPDRMVTFDVLSPLIVQLPLAGKQEPETSSFNTRITRKWHTDQNYEKFYLLMTFLEFLGVDITEIEKRLFEYLQIDDYDSKYFDGLRLETLKDLFDSDMLSVCSNYTKILGLLSTIGPSLNDVTCDSYFQFVCNVLERTMSCFDFEYSGYLAVLYIKIMIDRYKAFQRNNSESSKLKKLEKTYKKSAKSLLKREVFRSNLLVYREYGALEECLGNFVEAEKVYFTALVLGSKDIDVFECEADTFSNVSSVCLSYVRLHLTAATLYSDGDVSVHYNSVLSLLCALANHGRVTSTDTAAPAPATLLRTRKKLAELLELALLTFLKSKKLTQSNNRLITIICIFLALLQFFTSGFKSCCLIFEETISRIENNDCSIVKKFMSSSSTEDDAHLNGNLPDDGHHILNDNKISISSQYELPRASAALLQSLQEQYMWLCTVLPRLPHLQLSSGSHTMPPIQYRGNNNASGLSPSEQRIIVQRALHTSPQSSFILALHASIQNWRTVLNGVGSKDASIKELLFRVLPHLHTASNILLQQATDDSSSSMGVSHTVLSVLRSAVQRTAGQHCPLLWRLYLYWARLTKRNIKSVIDTALTNCPASKAVYLSAVEASRGSALRSTVQLMEERGLRCRLPLQELELLLQEELENPEHNI</sequence>
<evidence type="ECO:0000256" key="1">
    <source>
        <dbReference type="ARBA" id="ARBA00004123"/>
    </source>
</evidence>
<feature type="region of interest" description="Disordered" evidence="4">
    <location>
        <begin position="1"/>
        <end position="449"/>
    </location>
</feature>
<dbReference type="GO" id="GO:0031048">
    <property type="term" value="P:regulatory ncRNA-mediated heterochromatin formation"/>
    <property type="evidence" value="ECO:0007669"/>
    <property type="project" value="TreeGrafter"/>
</dbReference>
<protein>
    <submittedName>
        <fullName evidence="5">Protein NRDE2 homolog</fullName>
    </submittedName>
</protein>
<evidence type="ECO:0000256" key="4">
    <source>
        <dbReference type="SAM" id="MobiDB-lite"/>
    </source>
</evidence>
<feature type="compositionally biased region" description="Basic residues" evidence="4">
    <location>
        <begin position="254"/>
        <end position="265"/>
    </location>
</feature>
<proteinExistence type="evidence at transcript level"/>
<organism evidence="5">
    <name type="scientific">Hirondellea gigas</name>
    <dbReference type="NCBI Taxonomy" id="1518452"/>
    <lineage>
        <taxon>Eukaryota</taxon>
        <taxon>Metazoa</taxon>
        <taxon>Ecdysozoa</taxon>
        <taxon>Arthropoda</taxon>
        <taxon>Crustacea</taxon>
        <taxon>Multicrustacea</taxon>
        <taxon>Malacostraca</taxon>
        <taxon>Eumalacostraca</taxon>
        <taxon>Peracarida</taxon>
        <taxon>Amphipoda</taxon>
        <taxon>Amphilochidea</taxon>
        <taxon>Lysianassida</taxon>
        <taxon>Lysianassidira</taxon>
        <taxon>Lysianassoidea</taxon>
        <taxon>Lysianassidae</taxon>
        <taxon>Hirondellea</taxon>
    </lineage>
</organism>
<comment type="similarity">
    <text evidence="2">Belongs to the NRDE2 family.</text>
</comment>
<feature type="compositionally biased region" description="Basic and acidic residues" evidence="4">
    <location>
        <begin position="53"/>
        <end position="65"/>
    </location>
</feature>
<feature type="compositionally biased region" description="Basic residues" evidence="4">
    <location>
        <begin position="337"/>
        <end position="371"/>
    </location>
</feature>
<feature type="compositionally biased region" description="Basic and acidic residues" evidence="4">
    <location>
        <begin position="166"/>
        <end position="196"/>
    </location>
</feature>
<name>A0A6A7FS99_9CRUS</name>
<dbReference type="GO" id="GO:0071013">
    <property type="term" value="C:catalytic step 2 spliceosome"/>
    <property type="evidence" value="ECO:0007669"/>
    <property type="project" value="TreeGrafter"/>
</dbReference>
<dbReference type="PANTHER" id="PTHR13471:SF0">
    <property type="entry name" value="NUCLEAR EXOSOME REGULATOR NRDE2"/>
    <property type="match status" value="1"/>
</dbReference>
<evidence type="ECO:0000256" key="2">
    <source>
        <dbReference type="ARBA" id="ARBA00009265"/>
    </source>
</evidence>
<feature type="compositionally biased region" description="Basic residues" evidence="4">
    <location>
        <begin position="386"/>
        <end position="438"/>
    </location>
</feature>
<feature type="compositionally biased region" description="Low complexity" evidence="4">
    <location>
        <begin position="133"/>
        <end position="152"/>
    </location>
</feature>
<dbReference type="GO" id="GO:1902369">
    <property type="term" value="P:negative regulation of RNA catabolic process"/>
    <property type="evidence" value="ECO:0007669"/>
    <property type="project" value="TreeGrafter"/>
</dbReference>
<dbReference type="PANTHER" id="PTHR13471">
    <property type="entry name" value="TETRATRICOPEPTIDE-LIKE HELICAL"/>
    <property type="match status" value="1"/>
</dbReference>
<feature type="compositionally biased region" description="Basic and acidic residues" evidence="4">
    <location>
        <begin position="205"/>
        <end position="250"/>
    </location>
</feature>
<reference evidence="5" key="1">
    <citation type="submission" date="2017-11" db="EMBL/GenBank/DDBJ databases">
        <title>The sensing device of the deep-sea amphipod.</title>
        <authorList>
            <person name="Kobayashi H."/>
            <person name="Nagahama T."/>
            <person name="Arai W."/>
            <person name="Sasagawa Y."/>
            <person name="Umeda M."/>
            <person name="Hayashi T."/>
            <person name="Nikaido I."/>
            <person name="Watanabe H."/>
            <person name="Oguri K."/>
            <person name="Kitazato H."/>
            <person name="Fujioka K."/>
            <person name="Kido Y."/>
            <person name="Takami H."/>
        </authorList>
    </citation>
    <scope>NUCLEOTIDE SEQUENCE</scope>
    <source>
        <tissue evidence="5">Whole body</tissue>
    </source>
</reference>
<feature type="compositionally biased region" description="Basic and acidic residues" evidence="4">
    <location>
        <begin position="372"/>
        <end position="385"/>
    </location>
</feature>
<feature type="compositionally biased region" description="Basic residues" evidence="4">
    <location>
        <begin position="277"/>
        <end position="322"/>
    </location>
</feature>
<evidence type="ECO:0000256" key="3">
    <source>
        <dbReference type="ARBA" id="ARBA00023242"/>
    </source>
</evidence>
<dbReference type="EMBL" id="IACT01001779">
    <property type="protein sequence ID" value="LAC21104.1"/>
    <property type="molecule type" value="mRNA"/>
</dbReference>
<feature type="compositionally biased region" description="Basic and acidic residues" evidence="4">
    <location>
        <begin position="323"/>
        <end position="336"/>
    </location>
</feature>
<feature type="compositionally biased region" description="Basic and acidic residues" evidence="4">
    <location>
        <begin position="266"/>
        <end position="276"/>
    </location>
</feature>
<comment type="subcellular location">
    <subcellularLocation>
        <location evidence="1">Nucleus</location>
    </subcellularLocation>
</comment>
<evidence type="ECO:0000313" key="5">
    <source>
        <dbReference type="EMBL" id="LAC21104.1"/>
    </source>
</evidence>